<dbReference type="EMBL" id="JADCNM010000005">
    <property type="protein sequence ID" value="KAG0483821.1"/>
    <property type="molecule type" value="Genomic_DNA"/>
</dbReference>
<dbReference type="Proteomes" id="UP000639772">
    <property type="component" value="Unassembled WGS sequence"/>
</dbReference>
<dbReference type="Pfam" id="PF01323">
    <property type="entry name" value="DSBA"/>
    <property type="match status" value="1"/>
</dbReference>
<organism evidence="3 4">
    <name type="scientific">Vanilla planifolia</name>
    <name type="common">Vanilla</name>
    <dbReference type="NCBI Taxonomy" id="51239"/>
    <lineage>
        <taxon>Eukaryota</taxon>
        <taxon>Viridiplantae</taxon>
        <taxon>Streptophyta</taxon>
        <taxon>Embryophyta</taxon>
        <taxon>Tracheophyta</taxon>
        <taxon>Spermatophyta</taxon>
        <taxon>Magnoliopsida</taxon>
        <taxon>Liliopsida</taxon>
        <taxon>Asparagales</taxon>
        <taxon>Orchidaceae</taxon>
        <taxon>Vanilloideae</taxon>
        <taxon>Vanilleae</taxon>
        <taxon>Vanilla</taxon>
    </lineage>
</organism>
<gene>
    <name evidence="3" type="ORF">HPP92_011905</name>
</gene>
<dbReference type="GO" id="GO:0005634">
    <property type="term" value="C:nucleus"/>
    <property type="evidence" value="ECO:0007669"/>
    <property type="project" value="InterPro"/>
</dbReference>
<dbReference type="InterPro" id="IPR001853">
    <property type="entry name" value="DSBA-like_thioredoxin_dom"/>
</dbReference>
<evidence type="ECO:0000256" key="1">
    <source>
        <dbReference type="SAM" id="Coils"/>
    </source>
</evidence>
<evidence type="ECO:0000313" key="4">
    <source>
        <dbReference type="Proteomes" id="UP000639772"/>
    </source>
</evidence>
<dbReference type="OrthoDB" id="1930760at2759"/>
<dbReference type="InterPro" id="IPR002487">
    <property type="entry name" value="TF_Kbox"/>
</dbReference>
<dbReference type="GO" id="GO:0003700">
    <property type="term" value="F:DNA-binding transcription factor activity"/>
    <property type="evidence" value="ECO:0007669"/>
    <property type="project" value="InterPro"/>
</dbReference>
<dbReference type="AlphaFoldDB" id="A0A835V5G9"/>
<dbReference type="SUPFAM" id="SSF52413">
    <property type="entry name" value="UDP-glucose/GDP-mannose dehydrogenase C-terminal domain"/>
    <property type="match status" value="1"/>
</dbReference>
<dbReference type="PANTHER" id="PTHR13887">
    <property type="entry name" value="GLUTATHIONE S-TRANSFERASE KAPPA"/>
    <property type="match status" value="1"/>
</dbReference>
<dbReference type="Gene3D" id="3.40.30.10">
    <property type="entry name" value="Glutaredoxin"/>
    <property type="match status" value="1"/>
</dbReference>
<dbReference type="InterPro" id="IPR036220">
    <property type="entry name" value="UDP-Glc/GDP-Man_DH_C_sf"/>
</dbReference>
<accession>A0A835V5G9</accession>
<evidence type="ECO:0000313" key="3">
    <source>
        <dbReference type="EMBL" id="KAG0483821.1"/>
    </source>
</evidence>
<reference evidence="3 4" key="1">
    <citation type="journal article" date="2020" name="Nat. Food">
        <title>A phased Vanilla planifolia genome enables genetic improvement of flavour and production.</title>
        <authorList>
            <person name="Hasing T."/>
            <person name="Tang H."/>
            <person name="Brym M."/>
            <person name="Khazi F."/>
            <person name="Huang T."/>
            <person name="Chambers A.H."/>
        </authorList>
    </citation>
    <scope>NUCLEOTIDE SEQUENCE [LARGE SCALE GENOMIC DNA]</scope>
    <source>
        <tissue evidence="3">Leaf</tissue>
    </source>
</reference>
<comment type="caution">
    <text evidence="3">The sequence shown here is derived from an EMBL/GenBank/DDBJ whole genome shotgun (WGS) entry which is preliminary data.</text>
</comment>
<dbReference type="SUPFAM" id="SSF52833">
    <property type="entry name" value="Thioredoxin-like"/>
    <property type="match status" value="1"/>
</dbReference>
<feature type="coiled-coil region" evidence="1">
    <location>
        <begin position="191"/>
        <end position="237"/>
    </location>
</feature>
<evidence type="ECO:0000259" key="2">
    <source>
        <dbReference type="PROSITE" id="PS51297"/>
    </source>
</evidence>
<keyword evidence="1" id="KW-0175">Coiled coil</keyword>
<protein>
    <recommendedName>
        <fullName evidence="2">K-box domain-containing protein</fullName>
    </recommendedName>
</protein>
<dbReference type="InterPro" id="IPR014027">
    <property type="entry name" value="UDP-Glc/GDP-Man_DH_C"/>
</dbReference>
<feature type="domain" description="K-box" evidence="2">
    <location>
        <begin position="155"/>
        <end position="244"/>
    </location>
</feature>
<dbReference type="PROSITE" id="PS51297">
    <property type="entry name" value="K_BOX"/>
    <property type="match status" value="1"/>
</dbReference>
<dbReference type="Pfam" id="PF01486">
    <property type="entry name" value="K-box"/>
    <property type="match status" value="1"/>
</dbReference>
<proteinExistence type="predicted"/>
<dbReference type="GO" id="GO:0016616">
    <property type="term" value="F:oxidoreductase activity, acting on the CH-OH group of donors, NAD or NADP as acceptor"/>
    <property type="evidence" value="ECO:0007669"/>
    <property type="project" value="InterPro"/>
</dbReference>
<dbReference type="GO" id="GO:0051287">
    <property type="term" value="F:NAD binding"/>
    <property type="evidence" value="ECO:0007669"/>
    <property type="project" value="InterPro"/>
</dbReference>
<dbReference type="Pfam" id="PF03720">
    <property type="entry name" value="UDPG_MGDP_dh_C"/>
    <property type="match status" value="1"/>
</dbReference>
<dbReference type="InterPro" id="IPR036249">
    <property type="entry name" value="Thioredoxin-like_sf"/>
</dbReference>
<dbReference type="CDD" id="cd03024">
    <property type="entry name" value="DsbA_FrnE"/>
    <property type="match status" value="1"/>
</dbReference>
<dbReference type="Gene3D" id="3.40.50.720">
    <property type="entry name" value="NAD(P)-binding Rossmann-like Domain"/>
    <property type="match status" value="1"/>
</dbReference>
<dbReference type="PANTHER" id="PTHR13887:SF41">
    <property type="entry name" value="THIOREDOXIN SUPERFAMILY PROTEIN"/>
    <property type="match status" value="1"/>
</dbReference>
<sequence length="518" mass="58521">MFNTVSGKKIAVLGFAFKKDTGDTRETPAIDVCKGLLGDKAVISIYDPQVTEDQIQRGFRDEQDEFKELDYQRIYDNMQKPAFLFDGPYVVDLESSGLLVLLYIQLAANAVVEHLGPTKKRSQPGHGGRFVAGNSFLSGSERMQTDRPCPTWTRFSKGTSVILMLKERCSVMKLTLRHPNGEELGFSIKELQTLEQQLESSLKHIRTTKNQIMLNSIAELQEKEKIWTDRNKTLEKEIMAKEKAKVLQQSASWERENHSTSYSSSPPQVLIPESVPTLINMNYTTRHHEEAAVEPQLRYPMAYKAVDSTSKKLIQIDISSDTVCPWCFVGKKNLEKAISLVKEQYNFEVRWHPFFLNPNAPKEGIKKSDYYKEKFGASKSELILSRMKEVFRGLGFEYDTAGLTGSTLDSHRLISFAAGQGYGKQNELVEELFQNYFVQGKYIGDNQVLLDAANKVGIERAAELINDPSKGLKEVNEELQTYSSHITGVPHFLINGSYQLSGGQPPEVFLRAFELASK</sequence>
<name>A0A835V5G9_VANPL</name>
<dbReference type="SMART" id="SM00984">
    <property type="entry name" value="UDPG_MGDP_dh_C"/>
    <property type="match status" value="1"/>
</dbReference>